<keyword evidence="2" id="KW-1185">Reference proteome</keyword>
<organism evidence="1 2">
    <name type="scientific">Ixodes persulcatus</name>
    <name type="common">Taiga tick</name>
    <dbReference type="NCBI Taxonomy" id="34615"/>
    <lineage>
        <taxon>Eukaryota</taxon>
        <taxon>Metazoa</taxon>
        <taxon>Ecdysozoa</taxon>
        <taxon>Arthropoda</taxon>
        <taxon>Chelicerata</taxon>
        <taxon>Arachnida</taxon>
        <taxon>Acari</taxon>
        <taxon>Parasitiformes</taxon>
        <taxon>Ixodida</taxon>
        <taxon>Ixodoidea</taxon>
        <taxon>Ixodidae</taxon>
        <taxon>Ixodinae</taxon>
        <taxon>Ixodes</taxon>
    </lineage>
</organism>
<reference evidence="1 2" key="1">
    <citation type="journal article" date="2020" name="Cell">
        <title>Large-Scale Comparative Analyses of Tick Genomes Elucidate Their Genetic Diversity and Vector Capacities.</title>
        <authorList>
            <consortium name="Tick Genome and Microbiome Consortium (TIGMIC)"/>
            <person name="Jia N."/>
            <person name="Wang J."/>
            <person name="Shi W."/>
            <person name="Du L."/>
            <person name="Sun Y."/>
            <person name="Zhan W."/>
            <person name="Jiang J.F."/>
            <person name="Wang Q."/>
            <person name="Zhang B."/>
            <person name="Ji P."/>
            <person name="Bell-Sakyi L."/>
            <person name="Cui X.M."/>
            <person name="Yuan T.T."/>
            <person name="Jiang B.G."/>
            <person name="Yang W.F."/>
            <person name="Lam T.T."/>
            <person name="Chang Q.C."/>
            <person name="Ding S.J."/>
            <person name="Wang X.J."/>
            <person name="Zhu J.G."/>
            <person name="Ruan X.D."/>
            <person name="Zhao L."/>
            <person name="Wei J.T."/>
            <person name="Ye R.Z."/>
            <person name="Que T.C."/>
            <person name="Du C.H."/>
            <person name="Zhou Y.H."/>
            <person name="Cheng J.X."/>
            <person name="Dai P.F."/>
            <person name="Guo W.B."/>
            <person name="Han X.H."/>
            <person name="Huang E.J."/>
            <person name="Li L.F."/>
            <person name="Wei W."/>
            <person name="Gao Y.C."/>
            <person name="Liu J.Z."/>
            <person name="Shao H.Z."/>
            <person name="Wang X."/>
            <person name="Wang C.C."/>
            <person name="Yang T.C."/>
            <person name="Huo Q.B."/>
            <person name="Li W."/>
            <person name="Chen H.Y."/>
            <person name="Chen S.E."/>
            <person name="Zhou L.G."/>
            <person name="Ni X.B."/>
            <person name="Tian J.H."/>
            <person name="Sheng Y."/>
            <person name="Liu T."/>
            <person name="Pan Y.S."/>
            <person name="Xia L.Y."/>
            <person name="Li J."/>
            <person name="Zhao F."/>
            <person name="Cao W.C."/>
        </authorList>
    </citation>
    <scope>NUCLEOTIDE SEQUENCE [LARGE SCALE GENOMIC DNA]</scope>
    <source>
        <strain evidence="1">Iper-2018</strain>
    </source>
</reference>
<comment type="caution">
    <text evidence="1">The sequence shown here is derived from an EMBL/GenBank/DDBJ whole genome shotgun (WGS) entry which is preliminary data.</text>
</comment>
<evidence type="ECO:0000313" key="1">
    <source>
        <dbReference type="EMBL" id="KAG0417183.1"/>
    </source>
</evidence>
<dbReference type="Proteomes" id="UP000805193">
    <property type="component" value="Unassembled WGS sequence"/>
</dbReference>
<feature type="non-terminal residue" evidence="1">
    <location>
        <position position="1"/>
    </location>
</feature>
<proteinExistence type="predicted"/>
<sequence>DTRLREAGAEAVYCLARGAPKGPNKPRAQLNHQGPLFPGQGYATHSQTWVGEPTWLGSCAARRSAVAVHVGINNTNTADSAITRIARFRQLVSRVLKVDPEIRITFTAIPPKWTSLLRISAGFRQEQNRKARETNFYLQELCRKEGHGFIDGTSQDWNGMIKAEDVHFNKRGSKAAKKKKTDQAAAKKDSYEAILQNQLSQAHQKNSRISPLTQKKQRASISTSDSNDSLVSSREVQEARRKTTYWKARCKELREDNIFLQEQVRAQQALLAF</sequence>
<evidence type="ECO:0000313" key="2">
    <source>
        <dbReference type="Proteomes" id="UP000805193"/>
    </source>
</evidence>
<protein>
    <submittedName>
        <fullName evidence="1">Uncharacterized protein</fullName>
    </submittedName>
</protein>
<accession>A0AC60PC38</accession>
<name>A0AC60PC38_IXOPE</name>
<gene>
    <name evidence="1" type="ORF">HPB47_005819</name>
</gene>
<dbReference type="EMBL" id="JABSTQ010010874">
    <property type="protein sequence ID" value="KAG0417183.1"/>
    <property type="molecule type" value="Genomic_DNA"/>
</dbReference>